<reference evidence="8 9" key="1">
    <citation type="submission" date="2020-02" db="EMBL/GenBank/DDBJ databases">
        <title>Draft genome sequence of Haematococcus lacustris strain NIES-144.</title>
        <authorList>
            <person name="Morimoto D."/>
            <person name="Nakagawa S."/>
            <person name="Yoshida T."/>
            <person name="Sawayama S."/>
        </authorList>
    </citation>
    <scope>NUCLEOTIDE SEQUENCE [LARGE SCALE GENOMIC DNA]</scope>
    <source>
        <strain evidence="8 9">NIES-144</strain>
    </source>
</reference>
<keyword evidence="6" id="KW-0325">Glycoprotein</keyword>
<evidence type="ECO:0000256" key="5">
    <source>
        <dbReference type="ARBA" id="ARBA00023136"/>
    </source>
</evidence>
<dbReference type="InterPro" id="IPR007603">
    <property type="entry name" value="Choline_transptr-like"/>
</dbReference>
<keyword evidence="4 7" id="KW-1133">Transmembrane helix</keyword>
<evidence type="ECO:0000256" key="3">
    <source>
        <dbReference type="ARBA" id="ARBA00022692"/>
    </source>
</evidence>
<dbReference type="Pfam" id="PF04515">
    <property type="entry name" value="Choline_transpo"/>
    <property type="match status" value="1"/>
</dbReference>
<feature type="transmembrane region" description="Helical" evidence="7">
    <location>
        <begin position="87"/>
        <end position="109"/>
    </location>
</feature>
<dbReference type="AlphaFoldDB" id="A0A6A0A0X2"/>
<evidence type="ECO:0000313" key="8">
    <source>
        <dbReference type="EMBL" id="GFH22482.1"/>
    </source>
</evidence>
<protein>
    <recommendedName>
        <fullName evidence="7">Choline transporter-like protein</fullName>
    </recommendedName>
</protein>
<comment type="function">
    <text evidence="7">Choline transporter.</text>
</comment>
<feature type="transmembrane region" description="Helical" evidence="7">
    <location>
        <begin position="322"/>
        <end position="343"/>
    </location>
</feature>
<dbReference type="GO" id="GO:0005886">
    <property type="term" value="C:plasma membrane"/>
    <property type="evidence" value="ECO:0007669"/>
    <property type="project" value="UniProtKB-SubCell"/>
</dbReference>
<dbReference type="GO" id="GO:0022857">
    <property type="term" value="F:transmembrane transporter activity"/>
    <property type="evidence" value="ECO:0007669"/>
    <property type="project" value="UniProtKB-UniRule"/>
</dbReference>
<evidence type="ECO:0000256" key="6">
    <source>
        <dbReference type="ARBA" id="ARBA00023180"/>
    </source>
</evidence>
<evidence type="ECO:0000313" key="9">
    <source>
        <dbReference type="Proteomes" id="UP000485058"/>
    </source>
</evidence>
<feature type="transmembrane region" description="Helical" evidence="7">
    <location>
        <begin position="116"/>
        <end position="138"/>
    </location>
</feature>
<keyword evidence="9" id="KW-1185">Reference proteome</keyword>
<dbReference type="PANTHER" id="PTHR12385:SF14">
    <property type="entry name" value="CHOLINE TRANSPORTER-LIKE 2"/>
    <property type="match status" value="1"/>
</dbReference>
<comment type="subcellular location">
    <subcellularLocation>
        <location evidence="7">Cell membrane</location>
        <topology evidence="7">Multi-pass membrane protein</topology>
    </subcellularLocation>
    <subcellularLocation>
        <location evidence="1">Membrane</location>
        <topology evidence="1">Multi-pass membrane protein</topology>
    </subcellularLocation>
</comment>
<comment type="similarity">
    <text evidence="2 7">Belongs to the CTL (choline transporter-like) family.</text>
</comment>
<dbReference type="PANTHER" id="PTHR12385">
    <property type="entry name" value="CHOLINE TRANSPORTER-LIKE (SLC FAMILY 44)"/>
    <property type="match status" value="1"/>
</dbReference>
<gene>
    <name evidence="8" type="ORF">HaLaN_19956</name>
</gene>
<comment type="caution">
    <text evidence="8">The sequence shown here is derived from an EMBL/GenBank/DDBJ whole genome shotgun (WGS) entry which is preliminary data.</text>
</comment>
<feature type="transmembrane region" description="Helical" evidence="7">
    <location>
        <begin position="245"/>
        <end position="270"/>
    </location>
</feature>
<evidence type="ECO:0000256" key="4">
    <source>
        <dbReference type="ARBA" id="ARBA00022989"/>
    </source>
</evidence>
<feature type="transmembrane region" description="Helical" evidence="7">
    <location>
        <begin position="277"/>
        <end position="302"/>
    </location>
</feature>
<evidence type="ECO:0000256" key="2">
    <source>
        <dbReference type="ARBA" id="ARBA00007168"/>
    </source>
</evidence>
<evidence type="ECO:0000256" key="1">
    <source>
        <dbReference type="ARBA" id="ARBA00004141"/>
    </source>
</evidence>
<dbReference type="EMBL" id="BLLF01002049">
    <property type="protein sequence ID" value="GFH22482.1"/>
    <property type="molecule type" value="Genomic_DNA"/>
</dbReference>
<accession>A0A6A0A0X2</accession>
<name>A0A6A0A0X2_HAELA</name>
<keyword evidence="5 7" id="KW-0472">Membrane</keyword>
<evidence type="ECO:0000256" key="7">
    <source>
        <dbReference type="RuleBase" id="RU368066"/>
    </source>
</evidence>
<keyword evidence="3 7" id="KW-0812">Transmembrane</keyword>
<proteinExistence type="inferred from homology"/>
<sequence>MVPAVLWLLILRFLAGLMAWLTILAVNVALAGLTFYNITASSSVSGRYYQLRSQLPGSGPCYPVWAETVEYFHSQRWTRYVADISKGILIIVVAGLVGGVVLSLLWLLILRFLAGLMAWLTILAVNVALAGLTLYSFALSGDLGKIALAQDAMNKLPPASSPIELEQTQWRYIGIGVGVVAALVLLLTLLMISRIRIAVACIKVASQAIGAMPSIMFFPLLPFVFECIMWCLEKIVAFINRNAYIMVAVKGTSYCVSAGRAVSLIVTNVLRIAAVNFIGSILIFLGKVAVAATCGIIAFAMSQVPYYTDSNAYPDTTLSSPILPIAISIITGFAVAELFFSVYEMAIDTIMLAFFMEYPGLGYKRLRDKPPKAQQQPAVAQ</sequence>
<feature type="transmembrane region" description="Helical" evidence="7">
    <location>
        <begin position="204"/>
        <end position="225"/>
    </location>
</feature>
<feature type="transmembrane region" description="Helical" evidence="7">
    <location>
        <begin position="170"/>
        <end position="192"/>
    </location>
</feature>
<dbReference type="Proteomes" id="UP000485058">
    <property type="component" value="Unassembled WGS sequence"/>
</dbReference>
<organism evidence="8 9">
    <name type="scientific">Haematococcus lacustris</name>
    <name type="common">Green alga</name>
    <name type="synonym">Haematococcus pluvialis</name>
    <dbReference type="NCBI Taxonomy" id="44745"/>
    <lineage>
        <taxon>Eukaryota</taxon>
        <taxon>Viridiplantae</taxon>
        <taxon>Chlorophyta</taxon>
        <taxon>core chlorophytes</taxon>
        <taxon>Chlorophyceae</taxon>
        <taxon>CS clade</taxon>
        <taxon>Chlamydomonadales</taxon>
        <taxon>Haematococcaceae</taxon>
        <taxon>Haematococcus</taxon>
    </lineage>
</organism>